<dbReference type="Proteomes" id="UP000659630">
    <property type="component" value="Unassembled WGS sequence"/>
</dbReference>
<comment type="caution">
    <text evidence="1">The sequence shown here is derived from an EMBL/GenBank/DDBJ whole genome shotgun (WGS) entry which is preliminary data.</text>
</comment>
<dbReference type="Pfam" id="PF12900">
    <property type="entry name" value="Pyridox_ox_2"/>
    <property type="match status" value="1"/>
</dbReference>
<name>A0A923KVC8_9FIRM</name>
<sequence>MRREDREVKEFDGILKIVEDCRVCRLALQDEEGLYIVPLNFGYEAGGGRLTLYFHSAAEGRKLRALAADPRVAFEMDCGHRLLEAERPCGYGYAFKSVVGCGRAFLVQDPAEKCRALTLLMRHQTGRDFCFSGAEAGTVAVIRLDVERLSAKVHP</sequence>
<evidence type="ECO:0000313" key="1">
    <source>
        <dbReference type="EMBL" id="MBC5580656.1"/>
    </source>
</evidence>
<dbReference type="Gene3D" id="2.30.110.10">
    <property type="entry name" value="Electron Transport, Fmn-binding Protein, Chain A"/>
    <property type="match status" value="1"/>
</dbReference>
<organism evidence="1 2">
    <name type="scientific">Anaerofilum hominis</name>
    <dbReference type="NCBI Taxonomy" id="2763016"/>
    <lineage>
        <taxon>Bacteria</taxon>
        <taxon>Bacillati</taxon>
        <taxon>Bacillota</taxon>
        <taxon>Clostridia</taxon>
        <taxon>Eubacteriales</taxon>
        <taxon>Oscillospiraceae</taxon>
        <taxon>Anaerofilum</taxon>
    </lineage>
</organism>
<dbReference type="PANTHER" id="PTHR34071">
    <property type="entry name" value="5-NITROIMIDAZOLE ANTIBIOTICS RESISTANCE PROTEIN, NIMA-FAMILY-RELATED PROTEIN-RELATED"/>
    <property type="match status" value="1"/>
</dbReference>
<dbReference type="PANTHER" id="PTHR34071:SF2">
    <property type="entry name" value="FLAVIN-NUCLEOTIDE-BINDING PROTEIN"/>
    <property type="match status" value="1"/>
</dbReference>
<keyword evidence="2" id="KW-1185">Reference proteome</keyword>
<protein>
    <submittedName>
        <fullName evidence="1">Pyridoxamine 5'-phosphate oxidase family protein</fullName>
    </submittedName>
</protein>
<evidence type="ECO:0000313" key="2">
    <source>
        <dbReference type="Proteomes" id="UP000659630"/>
    </source>
</evidence>
<dbReference type="SUPFAM" id="SSF50475">
    <property type="entry name" value="FMN-binding split barrel"/>
    <property type="match status" value="1"/>
</dbReference>
<proteinExistence type="predicted"/>
<accession>A0A923KVC8</accession>
<dbReference type="InterPro" id="IPR012349">
    <property type="entry name" value="Split_barrel_FMN-bd"/>
</dbReference>
<dbReference type="InterPro" id="IPR024747">
    <property type="entry name" value="Pyridox_Oxase-rel"/>
</dbReference>
<dbReference type="RefSeq" id="WP_186886994.1">
    <property type="nucleotide sequence ID" value="NZ_JACONZ010000001.1"/>
</dbReference>
<dbReference type="EMBL" id="JACONZ010000001">
    <property type="protein sequence ID" value="MBC5580656.1"/>
    <property type="molecule type" value="Genomic_DNA"/>
</dbReference>
<gene>
    <name evidence="1" type="ORF">H8S23_03970</name>
</gene>
<reference evidence="1" key="1">
    <citation type="submission" date="2020-08" db="EMBL/GenBank/DDBJ databases">
        <title>Genome public.</title>
        <authorList>
            <person name="Liu C."/>
            <person name="Sun Q."/>
        </authorList>
    </citation>
    <scope>NUCLEOTIDE SEQUENCE</scope>
    <source>
        <strain evidence="1">BX8</strain>
    </source>
</reference>
<dbReference type="AlphaFoldDB" id="A0A923KVC8"/>